<dbReference type="PROSITE" id="PS51294">
    <property type="entry name" value="HTH_MYB"/>
    <property type="match status" value="1"/>
</dbReference>
<evidence type="ECO:0000313" key="4">
    <source>
        <dbReference type="EMBL" id="CAD8106349.1"/>
    </source>
</evidence>
<sequence length="399" mass="47799">MIQIKEHLPQEWFDFIEQIKILKPIEEETVKQFVKVRVSQFPTDQQMQEYYEEVFSKSTNDQSRKKWHQQDKILLIWCMTKYLMYQNRSDLIPNDRDWEYISKILCVDKQLAELKWISLLHSNLKISPWTKEEDQILTDIASQYYSKNNWTELTIKFNQLSSSQRYPKQIRERWNNVLNPNISKQTWTKEEKIKLIQLILDYGKKWSKIQNEMDGRSENQIKNQYNGIIRNLKRFNVQECEENSLLKAIVDNPDQKLSLTITQFMSDFLAKNEASKRIDTPLVNTLGEAQSLKKPKVELLSLDCGISATNFQQTEKTKLSQDSQYQMAQNANLFHQQNNNLPRPQIQTQQMYYGNQYCMSTFPNTYMNYVPTNQIYPNYHQYPINLGFQQQLQHYPRYF</sequence>
<evidence type="ECO:0000259" key="2">
    <source>
        <dbReference type="PROSITE" id="PS51293"/>
    </source>
</evidence>
<dbReference type="EMBL" id="CAJJDN010000086">
    <property type="protein sequence ID" value="CAD8106349.1"/>
    <property type="molecule type" value="Genomic_DNA"/>
</dbReference>
<dbReference type="InterPro" id="IPR050560">
    <property type="entry name" value="MYB_TF"/>
</dbReference>
<dbReference type="SMART" id="SM00717">
    <property type="entry name" value="SANT"/>
    <property type="match status" value="2"/>
</dbReference>
<dbReference type="InterPro" id="IPR017930">
    <property type="entry name" value="Myb_dom"/>
</dbReference>
<keyword evidence="5" id="KW-1185">Reference proteome</keyword>
<accession>A0A8S1PUW3</accession>
<protein>
    <submittedName>
        <fullName evidence="4">Uncharacterized protein</fullName>
    </submittedName>
</protein>
<name>A0A8S1PUW3_9CILI</name>
<dbReference type="PANTHER" id="PTHR45614:SF274">
    <property type="entry name" value="MYB-LIKE DNA-BINDING PROTEIN"/>
    <property type="match status" value="1"/>
</dbReference>
<dbReference type="Proteomes" id="UP000692954">
    <property type="component" value="Unassembled WGS sequence"/>
</dbReference>
<dbReference type="Pfam" id="PF13921">
    <property type="entry name" value="Myb_DNA-bind_6"/>
    <property type="match status" value="1"/>
</dbReference>
<dbReference type="PROSITE" id="PS50090">
    <property type="entry name" value="MYB_LIKE"/>
    <property type="match status" value="2"/>
</dbReference>
<feature type="domain" description="SANT" evidence="2">
    <location>
        <begin position="182"/>
        <end position="233"/>
    </location>
</feature>
<organism evidence="4 5">
    <name type="scientific">Paramecium sonneborni</name>
    <dbReference type="NCBI Taxonomy" id="65129"/>
    <lineage>
        <taxon>Eukaryota</taxon>
        <taxon>Sar</taxon>
        <taxon>Alveolata</taxon>
        <taxon>Ciliophora</taxon>
        <taxon>Intramacronucleata</taxon>
        <taxon>Oligohymenophorea</taxon>
        <taxon>Peniculida</taxon>
        <taxon>Parameciidae</taxon>
        <taxon>Paramecium</taxon>
    </lineage>
</organism>
<dbReference type="GO" id="GO:0000978">
    <property type="term" value="F:RNA polymerase II cis-regulatory region sequence-specific DNA binding"/>
    <property type="evidence" value="ECO:0007669"/>
    <property type="project" value="TreeGrafter"/>
</dbReference>
<evidence type="ECO:0000313" key="5">
    <source>
        <dbReference type="Proteomes" id="UP000692954"/>
    </source>
</evidence>
<dbReference type="GO" id="GO:0000981">
    <property type="term" value="F:DNA-binding transcription factor activity, RNA polymerase II-specific"/>
    <property type="evidence" value="ECO:0007669"/>
    <property type="project" value="TreeGrafter"/>
</dbReference>
<feature type="domain" description="HTH myb-type" evidence="3">
    <location>
        <begin position="179"/>
        <end position="233"/>
    </location>
</feature>
<reference evidence="4" key="1">
    <citation type="submission" date="2021-01" db="EMBL/GenBank/DDBJ databases">
        <authorList>
            <consortium name="Genoscope - CEA"/>
            <person name="William W."/>
        </authorList>
    </citation>
    <scope>NUCLEOTIDE SEQUENCE</scope>
</reference>
<proteinExistence type="predicted"/>
<dbReference type="CDD" id="cd00167">
    <property type="entry name" value="SANT"/>
    <property type="match status" value="2"/>
</dbReference>
<dbReference type="InterPro" id="IPR017884">
    <property type="entry name" value="SANT_dom"/>
</dbReference>
<feature type="domain" description="Myb-like" evidence="1">
    <location>
        <begin position="121"/>
        <end position="178"/>
    </location>
</feature>
<dbReference type="AlphaFoldDB" id="A0A8S1PUW3"/>
<dbReference type="PANTHER" id="PTHR45614">
    <property type="entry name" value="MYB PROTEIN-RELATED"/>
    <property type="match status" value="1"/>
</dbReference>
<comment type="caution">
    <text evidence="4">The sequence shown here is derived from an EMBL/GenBank/DDBJ whole genome shotgun (WGS) entry which is preliminary data.</text>
</comment>
<dbReference type="PROSITE" id="PS51293">
    <property type="entry name" value="SANT"/>
    <property type="match status" value="1"/>
</dbReference>
<evidence type="ECO:0000259" key="1">
    <source>
        <dbReference type="PROSITE" id="PS50090"/>
    </source>
</evidence>
<gene>
    <name evidence="4" type="ORF">PSON_ATCC_30995.1.T0860163</name>
</gene>
<feature type="domain" description="Myb-like" evidence="1">
    <location>
        <begin position="179"/>
        <end position="229"/>
    </location>
</feature>
<evidence type="ECO:0000259" key="3">
    <source>
        <dbReference type="PROSITE" id="PS51294"/>
    </source>
</evidence>
<dbReference type="OrthoDB" id="2143914at2759"/>
<dbReference type="GO" id="GO:0005634">
    <property type="term" value="C:nucleus"/>
    <property type="evidence" value="ECO:0007669"/>
    <property type="project" value="TreeGrafter"/>
</dbReference>
<dbReference type="InterPro" id="IPR001005">
    <property type="entry name" value="SANT/Myb"/>
</dbReference>